<dbReference type="InterPro" id="IPR035906">
    <property type="entry name" value="MetI-like_sf"/>
</dbReference>
<dbReference type="AlphaFoldDB" id="A0A5K7YZA2"/>
<feature type="transmembrane region" description="Helical" evidence="8">
    <location>
        <begin position="306"/>
        <end position="332"/>
    </location>
</feature>
<evidence type="ECO:0000256" key="5">
    <source>
        <dbReference type="ARBA" id="ARBA00022692"/>
    </source>
</evidence>
<dbReference type="InterPro" id="IPR000515">
    <property type="entry name" value="MetI-like"/>
</dbReference>
<reference evidence="10 11" key="1">
    <citation type="submission" date="2019-11" db="EMBL/GenBank/DDBJ databases">
        <title>Comparative genomics of hydrocarbon-degrading Desulfosarcina strains.</title>
        <authorList>
            <person name="Watanabe M."/>
            <person name="Kojima H."/>
            <person name="Fukui M."/>
        </authorList>
    </citation>
    <scope>NUCLEOTIDE SEQUENCE [LARGE SCALE GENOMIC DNA]</scope>
    <source>
        <strain evidence="10 11">PL12</strain>
    </source>
</reference>
<name>A0A5K7YZA2_9BACT</name>
<feature type="transmembrane region" description="Helical" evidence="8">
    <location>
        <begin position="75"/>
        <end position="96"/>
    </location>
</feature>
<evidence type="ECO:0000256" key="1">
    <source>
        <dbReference type="ARBA" id="ARBA00004429"/>
    </source>
</evidence>
<feature type="transmembrane region" description="Helical" evidence="8">
    <location>
        <begin position="155"/>
        <end position="177"/>
    </location>
</feature>
<feature type="transmembrane region" description="Helical" evidence="8">
    <location>
        <begin position="535"/>
        <end position="553"/>
    </location>
</feature>
<keyword evidence="11" id="KW-1185">Reference proteome</keyword>
<dbReference type="Proteomes" id="UP000427906">
    <property type="component" value="Chromosome"/>
</dbReference>
<feature type="transmembrane region" description="Helical" evidence="8">
    <location>
        <begin position="428"/>
        <end position="452"/>
    </location>
</feature>
<keyword evidence="5 8" id="KW-0812">Transmembrane</keyword>
<evidence type="ECO:0000256" key="7">
    <source>
        <dbReference type="ARBA" id="ARBA00023136"/>
    </source>
</evidence>
<feature type="transmembrane region" description="Helical" evidence="8">
    <location>
        <begin position="32"/>
        <end position="55"/>
    </location>
</feature>
<dbReference type="GO" id="GO:0005886">
    <property type="term" value="C:plasma membrane"/>
    <property type="evidence" value="ECO:0007669"/>
    <property type="project" value="UniProtKB-SubCell"/>
</dbReference>
<keyword evidence="7 8" id="KW-0472">Membrane</keyword>
<feature type="transmembrane region" description="Helical" evidence="8">
    <location>
        <begin position="214"/>
        <end position="236"/>
    </location>
</feature>
<evidence type="ECO:0000256" key="3">
    <source>
        <dbReference type="ARBA" id="ARBA00022475"/>
    </source>
</evidence>
<keyword evidence="2 8" id="KW-0813">Transport</keyword>
<dbReference type="PROSITE" id="PS50928">
    <property type="entry name" value="ABC_TM1"/>
    <property type="match status" value="2"/>
</dbReference>
<comment type="similarity">
    <text evidence="8">Belongs to the binding-protein-dependent transport system permease family.</text>
</comment>
<feature type="transmembrane region" description="Helical" evidence="8">
    <location>
        <begin position="352"/>
        <end position="371"/>
    </location>
</feature>
<dbReference type="RefSeq" id="WP_155317914.1">
    <property type="nucleotide sequence ID" value="NZ_AP021874.1"/>
</dbReference>
<dbReference type="KEGG" id="dalk:DSCA_38570"/>
<dbReference type="OrthoDB" id="9795403at2"/>
<evidence type="ECO:0000313" key="11">
    <source>
        <dbReference type="Proteomes" id="UP000427906"/>
    </source>
</evidence>
<comment type="subcellular location">
    <subcellularLocation>
        <location evidence="1">Cell inner membrane</location>
        <topology evidence="1">Multi-pass membrane protein</topology>
    </subcellularLocation>
    <subcellularLocation>
        <location evidence="8">Cell membrane</location>
        <topology evidence="8">Multi-pass membrane protein</topology>
    </subcellularLocation>
</comment>
<evidence type="ECO:0000256" key="4">
    <source>
        <dbReference type="ARBA" id="ARBA00022519"/>
    </source>
</evidence>
<evidence type="ECO:0000256" key="2">
    <source>
        <dbReference type="ARBA" id="ARBA00022448"/>
    </source>
</evidence>
<dbReference type="Pfam" id="PF00528">
    <property type="entry name" value="BPD_transp_1"/>
    <property type="match status" value="1"/>
</dbReference>
<keyword evidence="6 8" id="KW-1133">Transmembrane helix</keyword>
<dbReference type="Gene3D" id="1.10.3720.10">
    <property type="entry name" value="MetI-like"/>
    <property type="match status" value="2"/>
</dbReference>
<evidence type="ECO:0000259" key="9">
    <source>
        <dbReference type="PROSITE" id="PS50928"/>
    </source>
</evidence>
<protein>
    <submittedName>
        <fullName evidence="10">Binding-protein-dependent transport system inner membrane protein</fullName>
    </submittedName>
</protein>
<dbReference type="PANTHER" id="PTHR43357">
    <property type="entry name" value="INNER MEMBRANE ABC TRANSPORTER PERMEASE PROTEIN YDCV"/>
    <property type="match status" value="1"/>
</dbReference>
<dbReference type="PANTHER" id="PTHR43357:SF3">
    <property type="entry name" value="FE(3+)-TRANSPORT SYSTEM PERMEASE PROTEIN FBPB 2"/>
    <property type="match status" value="1"/>
</dbReference>
<dbReference type="GO" id="GO:0055085">
    <property type="term" value="P:transmembrane transport"/>
    <property type="evidence" value="ECO:0007669"/>
    <property type="project" value="InterPro"/>
</dbReference>
<feature type="transmembrane region" description="Helical" evidence="8">
    <location>
        <begin position="248"/>
        <end position="275"/>
    </location>
</feature>
<proteinExistence type="inferred from homology"/>
<dbReference type="EMBL" id="AP021874">
    <property type="protein sequence ID" value="BBO69927.1"/>
    <property type="molecule type" value="Genomic_DNA"/>
</dbReference>
<keyword evidence="3" id="KW-1003">Cell membrane</keyword>
<gene>
    <name evidence="10" type="ORF">DSCA_38570</name>
</gene>
<dbReference type="FunFam" id="1.10.3720.10:FF:000088">
    <property type="entry name" value="Iron(III) ABC transporter, permease protein"/>
    <property type="match status" value="1"/>
</dbReference>
<evidence type="ECO:0000256" key="6">
    <source>
        <dbReference type="ARBA" id="ARBA00022989"/>
    </source>
</evidence>
<feature type="transmembrane region" description="Helical" evidence="8">
    <location>
        <begin position="485"/>
        <end position="502"/>
    </location>
</feature>
<dbReference type="CDD" id="cd06261">
    <property type="entry name" value="TM_PBP2"/>
    <property type="match status" value="2"/>
</dbReference>
<evidence type="ECO:0000256" key="8">
    <source>
        <dbReference type="RuleBase" id="RU363032"/>
    </source>
</evidence>
<organism evidence="10 11">
    <name type="scientific">Desulfosarcina alkanivorans</name>
    <dbReference type="NCBI Taxonomy" id="571177"/>
    <lineage>
        <taxon>Bacteria</taxon>
        <taxon>Pseudomonadati</taxon>
        <taxon>Thermodesulfobacteriota</taxon>
        <taxon>Desulfobacteria</taxon>
        <taxon>Desulfobacterales</taxon>
        <taxon>Desulfosarcinaceae</taxon>
        <taxon>Desulfosarcina</taxon>
    </lineage>
</organism>
<feature type="transmembrane region" description="Helical" evidence="8">
    <location>
        <begin position="108"/>
        <end position="131"/>
    </location>
</feature>
<feature type="domain" description="ABC transmembrane type-1" evidence="9">
    <location>
        <begin position="72"/>
        <end position="274"/>
    </location>
</feature>
<keyword evidence="4" id="KW-0997">Cell inner membrane</keyword>
<sequence>MNTSVCVTDSKYHDPAGNTLLSKLQALISIKAIAVVAALAVILPLLVIVTSIIQPESKIWQHIVDTLLIGWLKNTFVLSVGVLAGTFVLGVGSAWLTAACEFPGRSFFNWALVLPLAVPTYVLAFVFIGLLDFSGPVQSFLRGQLHLSVSWFPKIRSAGGVILVMSLALFPYVYLLARNAFETQGKNVLEVSRILGHSPMKAFFKAALPMARPWIASGMMLVLMETLADFGAVSIFNYDTFTTGIYKAWFGFFSLTAAAQLSSVLLLFVFVIIIIEQRMRSRMQFHQVGRLSLASNRLKLNGWSKWAACFSLMFIVMVAFVVPCLQLIVWSIASISAELDSRYLGLLFRSLLFSSMAAALIATLGLLLAYIQRLNNDLFTKWIIRFATMGYALPGTVLAVGIVIIINWADKPMVWVFRDIFGIDLSSVLNGTIAVVLFSYTVRFLTAGFNTINSSMLRITKNMDEAATLMGITGFKLLKRVHIPILKNGLFIAAMLVFVDVMKEMPITLMTRPFGWDTLAVKVFELTSEGEWQRAALPSITLVAAGLLPLMLLNKKAEGSTL</sequence>
<feature type="domain" description="ABC transmembrane type-1" evidence="9">
    <location>
        <begin position="347"/>
        <end position="553"/>
    </location>
</feature>
<feature type="transmembrane region" description="Helical" evidence="8">
    <location>
        <begin position="383"/>
        <end position="408"/>
    </location>
</feature>
<evidence type="ECO:0000313" key="10">
    <source>
        <dbReference type="EMBL" id="BBO69927.1"/>
    </source>
</evidence>
<dbReference type="SUPFAM" id="SSF161098">
    <property type="entry name" value="MetI-like"/>
    <property type="match status" value="2"/>
</dbReference>
<accession>A0A5K7YZA2</accession>